<dbReference type="GO" id="GO:0004128">
    <property type="term" value="F:cytochrome-b5 reductase activity, acting on NAD(P)H"/>
    <property type="evidence" value="ECO:0007669"/>
    <property type="project" value="TreeGrafter"/>
</dbReference>
<evidence type="ECO:0000256" key="4">
    <source>
        <dbReference type="RuleBase" id="RU362121"/>
    </source>
</evidence>
<dbReference type="SMART" id="SM01117">
    <property type="entry name" value="Cyt-b5"/>
    <property type="match status" value="1"/>
</dbReference>
<keyword evidence="1 4" id="KW-0349">Heme</keyword>
<sequence>MKSMHDVGSGAAATPDAAAAPETPVPLPVGRTVESGTLPIRRHFSSSSSSSSTSGASVASQWAAAPVVSGSGEEDASGGPPALFSALTPQMPLVSILHSRASDILQQRQHKMAEQGMQKAPIGGFSGRMGVSNQSRFRDLTAGNKSRGDPFRQITPEELSAHHSRSDCWVALEGVVYDISSYLRFHPGGSQVLLGVAGREAYSEFVKYHPWVNYRFILENCRVGILTTNASAKSTEAHLLPGFAQPSSKPQRRCKDPLRIALEQPGGETPKGLLLPTPEGCDEAEEGSPRTPQFGDL</sequence>
<feature type="region of interest" description="Disordered" evidence="5">
    <location>
        <begin position="1"/>
        <end position="33"/>
    </location>
</feature>
<evidence type="ECO:0000256" key="5">
    <source>
        <dbReference type="SAM" id="MobiDB-lite"/>
    </source>
</evidence>
<reference evidence="8" key="1">
    <citation type="submission" date="2025-08" db="UniProtKB">
        <authorList>
            <consortium name="RefSeq"/>
        </authorList>
    </citation>
    <scope>IDENTIFICATION</scope>
</reference>
<evidence type="ECO:0000256" key="1">
    <source>
        <dbReference type="ARBA" id="ARBA00022617"/>
    </source>
</evidence>
<feature type="region of interest" description="Disordered" evidence="5">
    <location>
        <begin position="260"/>
        <end position="297"/>
    </location>
</feature>
<evidence type="ECO:0000256" key="3">
    <source>
        <dbReference type="ARBA" id="ARBA00023004"/>
    </source>
</evidence>
<dbReference type="OrthoDB" id="260519at2759"/>
<dbReference type="SUPFAM" id="SSF55856">
    <property type="entry name" value="Cytochrome b5-like heme/steroid binding domain"/>
    <property type="match status" value="1"/>
</dbReference>
<keyword evidence="2 4" id="KW-0479">Metal-binding</keyword>
<dbReference type="Gene3D" id="3.10.120.10">
    <property type="entry name" value="Cytochrome b5-like heme/steroid binding domain"/>
    <property type="match status" value="1"/>
</dbReference>
<dbReference type="RefSeq" id="XP_026190735.1">
    <property type="nucleotide sequence ID" value="XM_026334950.1"/>
</dbReference>
<dbReference type="InterPro" id="IPR036400">
    <property type="entry name" value="Cyt_B5-like_heme/steroid_sf"/>
</dbReference>
<accession>A0A6P6RUE7</accession>
<dbReference type="InterPro" id="IPR018506">
    <property type="entry name" value="Cyt_B5_heme-BS"/>
</dbReference>
<protein>
    <submittedName>
        <fullName evidence="8">Uncharacterized protein LOC34618083</fullName>
    </submittedName>
</protein>
<dbReference type="InterPro" id="IPR051872">
    <property type="entry name" value="Cytochrome_b5/Flavoprotein_Rdt"/>
</dbReference>
<keyword evidence="3 4" id="KW-0408">Iron</keyword>
<dbReference type="GeneID" id="34618083"/>
<evidence type="ECO:0000259" key="6">
    <source>
        <dbReference type="PROSITE" id="PS50255"/>
    </source>
</evidence>
<dbReference type="PANTHER" id="PTHR46237">
    <property type="entry name" value="CYTOCHROME B5 REDUCTASE 4 FAMILY MEMBER"/>
    <property type="match status" value="1"/>
</dbReference>
<evidence type="ECO:0000313" key="7">
    <source>
        <dbReference type="Proteomes" id="UP000515125"/>
    </source>
</evidence>
<keyword evidence="7" id="KW-1185">Reference proteome</keyword>
<dbReference type="GO" id="GO:0020037">
    <property type="term" value="F:heme binding"/>
    <property type="evidence" value="ECO:0007669"/>
    <property type="project" value="UniProtKB-UniRule"/>
</dbReference>
<dbReference type="PROSITE" id="PS50255">
    <property type="entry name" value="CYTOCHROME_B5_2"/>
    <property type="match status" value="1"/>
</dbReference>
<dbReference type="PANTHER" id="PTHR46237:SF1">
    <property type="entry name" value="CYTOCHROME B5 REDUCTASE 4"/>
    <property type="match status" value="1"/>
</dbReference>
<proteinExistence type="inferred from homology"/>
<evidence type="ECO:0000256" key="2">
    <source>
        <dbReference type="ARBA" id="ARBA00022723"/>
    </source>
</evidence>
<gene>
    <name evidence="8" type="primary">LOC34618083</name>
</gene>
<dbReference type="Proteomes" id="UP000515125">
    <property type="component" value="Unplaced"/>
</dbReference>
<dbReference type="AlphaFoldDB" id="A0A6P6RUE7"/>
<dbReference type="GO" id="GO:0005737">
    <property type="term" value="C:cytoplasm"/>
    <property type="evidence" value="ECO:0007669"/>
    <property type="project" value="TreeGrafter"/>
</dbReference>
<dbReference type="Pfam" id="PF00173">
    <property type="entry name" value="Cyt-b5"/>
    <property type="match status" value="1"/>
</dbReference>
<organism evidence="7 8">
    <name type="scientific">Cyclospora cayetanensis</name>
    <dbReference type="NCBI Taxonomy" id="88456"/>
    <lineage>
        <taxon>Eukaryota</taxon>
        <taxon>Sar</taxon>
        <taxon>Alveolata</taxon>
        <taxon>Apicomplexa</taxon>
        <taxon>Conoidasida</taxon>
        <taxon>Coccidia</taxon>
        <taxon>Eucoccidiorida</taxon>
        <taxon>Eimeriorina</taxon>
        <taxon>Eimeriidae</taxon>
        <taxon>Cyclospora</taxon>
    </lineage>
</organism>
<dbReference type="PROSITE" id="PS00191">
    <property type="entry name" value="CYTOCHROME_B5_1"/>
    <property type="match status" value="1"/>
</dbReference>
<name>A0A6P6RUE7_9EIME</name>
<feature type="domain" description="Cytochrome b5 heme-binding" evidence="6">
    <location>
        <begin position="151"/>
        <end position="227"/>
    </location>
</feature>
<evidence type="ECO:0000313" key="8">
    <source>
        <dbReference type="RefSeq" id="XP_026190735.1"/>
    </source>
</evidence>
<dbReference type="InterPro" id="IPR001199">
    <property type="entry name" value="Cyt_B5-like_heme/steroid-bd"/>
</dbReference>
<feature type="compositionally biased region" description="Low complexity" evidence="5">
    <location>
        <begin position="11"/>
        <end position="22"/>
    </location>
</feature>
<dbReference type="GO" id="GO:0046872">
    <property type="term" value="F:metal ion binding"/>
    <property type="evidence" value="ECO:0007669"/>
    <property type="project" value="UniProtKB-UniRule"/>
</dbReference>
<comment type="similarity">
    <text evidence="4">Belongs to the cytochrome b5 family.</text>
</comment>